<gene>
    <name evidence="4" type="ordered locus">RB5886</name>
</gene>
<dbReference type="OrthoDB" id="210132at2"/>
<accession>Q7UR49</accession>
<dbReference type="eggNOG" id="COG3385">
    <property type="taxonomic scope" value="Bacteria"/>
</dbReference>
<dbReference type="AlphaFoldDB" id="Q7UR49"/>
<evidence type="ECO:0000256" key="1">
    <source>
        <dbReference type="ARBA" id="ARBA00022908"/>
    </source>
</evidence>
<evidence type="ECO:0000313" key="5">
    <source>
        <dbReference type="Proteomes" id="UP000001025"/>
    </source>
</evidence>
<keyword evidence="1" id="KW-0229">DNA integration</keyword>
<dbReference type="InterPro" id="IPR044068">
    <property type="entry name" value="CB"/>
</dbReference>
<dbReference type="HOGENOM" id="CLU_518628_0_0_0"/>
<evidence type="ECO:0000259" key="3">
    <source>
        <dbReference type="PROSITE" id="PS51900"/>
    </source>
</evidence>
<dbReference type="PANTHER" id="PTHR37529">
    <property type="entry name" value="TRANSPOSASE INSG FOR INSERTION SEQUENCE ELEMENT IS4-RELATED"/>
    <property type="match status" value="1"/>
</dbReference>
<proteinExistence type="predicted"/>
<dbReference type="InParanoid" id="Q7UR49"/>
<organism evidence="4 5">
    <name type="scientific">Rhodopirellula baltica (strain DSM 10527 / NCIMB 13988 / SH1)</name>
    <dbReference type="NCBI Taxonomy" id="243090"/>
    <lineage>
        <taxon>Bacteria</taxon>
        <taxon>Pseudomonadati</taxon>
        <taxon>Planctomycetota</taxon>
        <taxon>Planctomycetia</taxon>
        <taxon>Pirellulales</taxon>
        <taxon>Pirellulaceae</taxon>
        <taxon>Rhodopirellula</taxon>
    </lineage>
</organism>
<protein>
    <recommendedName>
        <fullName evidence="3">Core-binding (CB) domain-containing protein</fullName>
    </recommendedName>
</protein>
<keyword evidence="5" id="KW-1185">Reference proteome</keyword>
<dbReference type="GO" id="GO:0015074">
    <property type="term" value="P:DNA integration"/>
    <property type="evidence" value="ECO:0007669"/>
    <property type="project" value="UniProtKB-KW"/>
</dbReference>
<dbReference type="Proteomes" id="UP000001025">
    <property type="component" value="Chromosome"/>
</dbReference>
<dbReference type="KEGG" id="rba:RB5886"/>
<dbReference type="PROSITE" id="PS51900">
    <property type="entry name" value="CB"/>
    <property type="match status" value="1"/>
</dbReference>
<dbReference type="PANTHER" id="PTHR37529:SF1">
    <property type="entry name" value="TRANSPOSASE INSG FOR INSERTION SEQUENCE ELEMENT IS4-RELATED"/>
    <property type="match status" value="1"/>
</dbReference>
<dbReference type="STRING" id="243090.RB5886"/>
<evidence type="ECO:0000313" key="4">
    <source>
        <dbReference type="EMBL" id="CAD74491.1"/>
    </source>
</evidence>
<dbReference type="PATRIC" id="fig|243090.15.peg.2833"/>
<feature type="domain" description="Core-binding (CB)" evidence="3">
    <location>
        <begin position="178"/>
        <end position="274"/>
    </location>
</feature>
<dbReference type="EMBL" id="BX294143">
    <property type="protein sequence ID" value="CAD74491.1"/>
    <property type="molecule type" value="Genomic_DNA"/>
</dbReference>
<dbReference type="EnsemblBacteria" id="CAD74491">
    <property type="protein sequence ID" value="CAD74491"/>
    <property type="gene ID" value="RB5886"/>
</dbReference>
<keyword evidence="2" id="KW-0238">DNA-binding</keyword>
<name>Q7UR49_RHOBA</name>
<sequence length="525" mass="60554">MSPDSQDSPFTFPLRPVHCQLFVGNSILDRAKRKQPKFNLGKDEKEAAKRLARIQELFDDCQRYTGLPVWTTFGLYAAKLLARGVYQIPIPFDREEQESVHGHESLEDICANYVQMIRAEQACYPSIQIVPTDDDAYAYGVRLNASYEQAVLERKEREFKEEGVISSGKKYPDRFVSGSLHDTFDRYVSHIKKSENKLDAETLKPAQRKRIEYVDVLKLHHRDCSLMELSSYDAIAEMIGYWANRPEYKKGKRYKPTTARHRRKELERFLRWLDLTSEFEWEMPRGANQIKVRTVELEEDHASADLLTKIVYTPEQLGSIAGKANEFERLLLLVGVNCAFGAAEIGRLITSEVLLNQCHKYAERLQFGSTESDSFVRLMRPKSKMFGEWILWKETAEILEWAISRANQIGTPFLIVKKTGERIYNEKSKNPQAATASCWRKLVRRAQKTHPELPFLPYGSLRDTLPDTLRHRGEDTLASICLAHKTAFKADNLLEAYGNKPFGRLHDAIRDLRGQFKPMLDAVRQ</sequence>
<reference evidence="4 5" key="1">
    <citation type="journal article" date="2003" name="Proc. Natl. Acad. Sci. U.S.A.">
        <title>Complete genome sequence of the marine planctomycete Pirellula sp. strain 1.</title>
        <authorList>
            <person name="Gloeckner F.O."/>
            <person name="Kube M."/>
            <person name="Bauer M."/>
            <person name="Teeling H."/>
            <person name="Lombardot T."/>
            <person name="Ludwig W."/>
            <person name="Gade D."/>
            <person name="Beck A."/>
            <person name="Borzym K."/>
            <person name="Heitmann K."/>
            <person name="Rabus R."/>
            <person name="Schlesner H."/>
            <person name="Amann R."/>
            <person name="Reinhardt R."/>
        </authorList>
    </citation>
    <scope>NUCLEOTIDE SEQUENCE [LARGE SCALE GENOMIC DNA]</scope>
    <source>
        <strain evidence="5">DSM 10527 / NCIMB 13988 / SH1</strain>
    </source>
</reference>
<evidence type="ECO:0000256" key="2">
    <source>
        <dbReference type="PROSITE-ProRule" id="PRU01248"/>
    </source>
</evidence>
<dbReference type="GO" id="GO:0003677">
    <property type="term" value="F:DNA binding"/>
    <property type="evidence" value="ECO:0007669"/>
    <property type="project" value="UniProtKB-UniRule"/>
</dbReference>